<reference evidence="11" key="1">
    <citation type="submission" date="2021-12" db="EMBL/GenBank/DDBJ databases">
        <authorList>
            <person name="Rodrigo-Torres L."/>
            <person name="Arahal R. D."/>
            <person name="Lucena T."/>
        </authorList>
    </citation>
    <scope>NUCLEOTIDE SEQUENCE</scope>
    <source>
        <strain evidence="11">CECT 8226</strain>
    </source>
</reference>
<evidence type="ECO:0000256" key="5">
    <source>
        <dbReference type="ARBA" id="ARBA00023224"/>
    </source>
</evidence>
<dbReference type="PROSITE" id="PS50111">
    <property type="entry name" value="CHEMOTAXIS_TRANSDUC_2"/>
    <property type="match status" value="1"/>
</dbReference>
<dbReference type="Proteomes" id="UP000838160">
    <property type="component" value="Unassembled WGS sequence"/>
</dbReference>
<evidence type="ECO:0000256" key="8">
    <source>
        <dbReference type="SAM" id="Phobius"/>
    </source>
</evidence>
<gene>
    <name evidence="11" type="ORF">VHP8226_03604</name>
</gene>
<dbReference type="PRINTS" id="PR00260">
    <property type="entry name" value="CHEMTRNSDUCR"/>
</dbReference>
<keyword evidence="4 8" id="KW-0472">Membrane</keyword>
<evidence type="ECO:0000256" key="2">
    <source>
        <dbReference type="ARBA" id="ARBA00022692"/>
    </source>
</evidence>
<feature type="transmembrane region" description="Helical" evidence="8">
    <location>
        <begin position="135"/>
        <end position="158"/>
    </location>
</feature>
<evidence type="ECO:0000256" key="1">
    <source>
        <dbReference type="ARBA" id="ARBA00004141"/>
    </source>
</evidence>
<feature type="domain" description="HAMP" evidence="10">
    <location>
        <begin position="160"/>
        <end position="214"/>
    </location>
</feature>
<dbReference type="SMART" id="SM00304">
    <property type="entry name" value="HAMP"/>
    <property type="match status" value="1"/>
</dbReference>
<dbReference type="SMART" id="SM00283">
    <property type="entry name" value="MA"/>
    <property type="match status" value="1"/>
</dbReference>
<accession>A0ABM8ZNL3</accession>
<dbReference type="EMBL" id="CAKLCM010000003">
    <property type="protein sequence ID" value="CAH0529848.1"/>
    <property type="molecule type" value="Genomic_DNA"/>
</dbReference>
<dbReference type="PROSITE" id="PS50885">
    <property type="entry name" value="HAMP"/>
    <property type="match status" value="1"/>
</dbReference>
<feature type="transmembrane region" description="Helical" evidence="8">
    <location>
        <begin position="9"/>
        <end position="30"/>
    </location>
</feature>
<feature type="domain" description="Methyl-accepting transducer" evidence="9">
    <location>
        <begin position="219"/>
        <end position="455"/>
    </location>
</feature>
<keyword evidence="5 7" id="KW-0807">Transducer</keyword>
<dbReference type="Gene3D" id="1.10.287.950">
    <property type="entry name" value="Methyl-accepting chemotaxis protein"/>
    <property type="match status" value="1"/>
</dbReference>
<comment type="similarity">
    <text evidence="6">Belongs to the methyl-accepting chemotaxis (MCP) protein family.</text>
</comment>
<evidence type="ECO:0000256" key="6">
    <source>
        <dbReference type="ARBA" id="ARBA00029447"/>
    </source>
</evidence>
<dbReference type="InterPro" id="IPR004089">
    <property type="entry name" value="MCPsignal_dom"/>
</dbReference>
<dbReference type="InterPro" id="IPR003660">
    <property type="entry name" value="HAMP_dom"/>
</dbReference>
<evidence type="ECO:0008006" key="13">
    <source>
        <dbReference type="Google" id="ProtNLM"/>
    </source>
</evidence>
<dbReference type="RefSeq" id="WP_237486409.1">
    <property type="nucleotide sequence ID" value="NZ_CAKLCM010000003.1"/>
</dbReference>
<evidence type="ECO:0000256" key="7">
    <source>
        <dbReference type="PROSITE-ProRule" id="PRU00284"/>
    </source>
</evidence>
<dbReference type="Pfam" id="PF00672">
    <property type="entry name" value="HAMP"/>
    <property type="match status" value="1"/>
</dbReference>
<dbReference type="SUPFAM" id="SSF58104">
    <property type="entry name" value="Methyl-accepting chemotaxis protein (MCP) signaling domain"/>
    <property type="match status" value="1"/>
</dbReference>
<evidence type="ECO:0000256" key="3">
    <source>
        <dbReference type="ARBA" id="ARBA00022989"/>
    </source>
</evidence>
<keyword evidence="2 8" id="KW-0812">Transmembrane</keyword>
<comment type="caution">
    <text evidence="11">The sequence shown here is derived from an EMBL/GenBank/DDBJ whole genome shotgun (WGS) entry which is preliminary data.</text>
</comment>
<dbReference type="Pfam" id="PF00015">
    <property type="entry name" value="MCPsignal"/>
    <property type="match status" value="1"/>
</dbReference>
<evidence type="ECO:0000259" key="10">
    <source>
        <dbReference type="PROSITE" id="PS50885"/>
    </source>
</evidence>
<keyword evidence="12" id="KW-1185">Reference proteome</keyword>
<dbReference type="PANTHER" id="PTHR32089">
    <property type="entry name" value="METHYL-ACCEPTING CHEMOTAXIS PROTEIN MCPB"/>
    <property type="match status" value="1"/>
</dbReference>
<evidence type="ECO:0000313" key="11">
    <source>
        <dbReference type="EMBL" id="CAH0529848.1"/>
    </source>
</evidence>
<dbReference type="InterPro" id="IPR004090">
    <property type="entry name" value="Chemotax_Me-accpt_rcpt"/>
</dbReference>
<sequence length="491" mass="53525">MFRTITSKIITMLVIVVIAVSAIINTTKLINTQDSLHNEFEAEKIALQQQMAIVFNEPVFVIDKQMIESIISAFSSNPIIAYINVVDQRAIPLSTPMNVVADEVETIELAWNDQPIGSIAVGFSHQVMADKINSAIFSAIGDTIQYIVLLALAIYLLIRTIVIKPLDHLNNVLREIATGGGDLTSRAPCQSKDEIGDLGKNFNSFVATIQSIVTDVAKATEQLSQVSEKVRVTKDSTIESADNQFQLTELSVNNVNQVDIATKEIANITELTVEQTQKAQQVSSHSRQSIDKNIASIGSLVETLEQTATEASALKVASDNIGSVLDVIKSIAEQTNLLALNAAIEAARAGDSGRGFAVVADEVRTLASRTHDSTTEIETIIAELQQKAEASYLSTQNSKSKVTETIRSAEQTSNALEDIAQVMDSIHDQFYAVASATEEQANITHTVTNDMQRLKTNAEHLSKDANHLEHATLELIEVADQLHGQIERFKF</sequence>
<proteinExistence type="inferred from homology"/>
<comment type="subcellular location">
    <subcellularLocation>
        <location evidence="1">Membrane</location>
        <topology evidence="1">Multi-pass membrane protein</topology>
    </subcellularLocation>
</comment>
<protein>
    <recommendedName>
        <fullName evidence="13">Methyl-accepting chemotaxis protein</fullName>
    </recommendedName>
</protein>
<name>A0ABM8ZNL3_9VIBR</name>
<evidence type="ECO:0000313" key="12">
    <source>
        <dbReference type="Proteomes" id="UP000838160"/>
    </source>
</evidence>
<keyword evidence="3 8" id="KW-1133">Transmembrane helix</keyword>
<evidence type="ECO:0000259" key="9">
    <source>
        <dbReference type="PROSITE" id="PS50111"/>
    </source>
</evidence>
<dbReference type="CDD" id="cd06225">
    <property type="entry name" value="HAMP"/>
    <property type="match status" value="1"/>
</dbReference>
<organism evidence="11 12">
    <name type="scientific">Vibrio hippocampi</name>
    <dbReference type="NCBI Taxonomy" id="654686"/>
    <lineage>
        <taxon>Bacteria</taxon>
        <taxon>Pseudomonadati</taxon>
        <taxon>Pseudomonadota</taxon>
        <taxon>Gammaproteobacteria</taxon>
        <taxon>Vibrionales</taxon>
        <taxon>Vibrionaceae</taxon>
        <taxon>Vibrio</taxon>
    </lineage>
</organism>
<evidence type="ECO:0000256" key="4">
    <source>
        <dbReference type="ARBA" id="ARBA00023136"/>
    </source>
</evidence>
<dbReference type="PANTHER" id="PTHR32089:SF119">
    <property type="entry name" value="METHYL-ACCEPTING CHEMOTAXIS PROTEIN CTPL"/>
    <property type="match status" value="1"/>
</dbReference>